<keyword evidence="5" id="KW-1185">Reference proteome</keyword>
<dbReference type="Proteomes" id="UP000192610">
    <property type="component" value="Unassembled WGS sequence"/>
</dbReference>
<dbReference type="InterPro" id="IPR000595">
    <property type="entry name" value="cNMP-bd_dom"/>
</dbReference>
<comment type="caution">
    <text evidence="4">The sequence shown here is derived from an EMBL/GenBank/DDBJ whole genome shotgun (WGS) entry which is preliminary data.</text>
</comment>
<protein>
    <recommendedName>
        <fullName evidence="3">Cyclic nucleotide-binding domain-containing protein</fullName>
    </recommendedName>
</protein>
<evidence type="ECO:0000256" key="1">
    <source>
        <dbReference type="SAM" id="Coils"/>
    </source>
</evidence>
<dbReference type="Gene3D" id="1.25.40.10">
    <property type="entry name" value="Tetratricopeptide repeat domain"/>
    <property type="match status" value="1"/>
</dbReference>
<dbReference type="PROSITE" id="PS50042">
    <property type="entry name" value="CNMP_BINDING_3"/>
    <property type="match status" value="1"/>
</dbReference>
<name>A0A1V9ELT1_9BACT</name>
<evidence type="ECO:0000313" key="4">
    <source>
        <dbReference type="EMBL" id="OQP46904.1"/>
    </source>
</evidence>
<feature type="domain" description="Cyclic nucleotide-binding" evidence="3">
    <location>
        <begin position="327"/>
        <end position="402"/>
    </location>
</feature>
<evidence type="ECO:0000256" key="2">
    <source>
        <dbReference type="SAM" id="MobiDB-lite"/>
    </source>
</evidence>
<dbReference type="Pfam" id="PF19919">
    <property type="entry name" value="bpX3"/>
    <property type="match status" value="1"/>
</dbReference>
<keyword evidence="1" id="KW-0175">Coiled coil</keyword>
<evidence type="ECO:0000313" key="5">
    <source>
        <dbReference type="Proteomes" id="UP000192610"/>
    </source>
</evidence>
<dbReference type="SUPFAM" id="SSF48452">
    <property type="entry name" value="TPR-like"/>
    <property type="match status" value="1"/>
</dbReference>
<dbReference type="InterPro" id="IPR011990">
    <property type="entry name" value="TPR-like_helical_dom_sf"/>
</dbReference>
<feature type="region of interest" description="Disordered" evidence="2">
    <location>
        <begin position="217"/>
        <end position="248"/>
    </location>
</feature>
<dbReference type="RefSeq" id="WP_081200912.1">
    <property type="nucleotide sequence ID" value="NZ_FOCZ01000002.1"/>
</dbReference>
<proteinExistence type="predicted"/>
<sequence length="913" mass="103535">MHITLKYNEHAAHVLSGAFIRGNTPDVWFQEINAWQIPLEKLVCFIIAQNNNPTDAAGLFVIFSKGQMPGLLQVRHPYTVLGKKLFIPVDAELSPAVSEQELQSLLIWDYQVFHPTVGFIGFEKSDRIDLAGLLQYKEPRNIYWGYAQPGLRPWLPLRQISVQQMTAEDVFESFKEEINNKPLTDIPTSNEREVPAWLKNPIVGKFFEKVFDMLNGSDSKTPEESSGAMAGKESGKSGQASGKDKKPGLFGKVMKWMAEKMEDLEKQRESELKRLSDMFDKDTDEALKYAIPLGNPYAGRGTAQPSGLLGKRSTEFNLNSLGGGHAVDSWNVDNYFNDLRSKYLKAAQKAIEEGDFKKAAYIYAHLLGDFATAAATLRQGKYYREAALLYKEHLKNLTMAATCYEEGGLLQEAIDVYSELGQHEKAGDLYRVLGQEEQALQCYEICVQAAAAHQDYLEESRIVIDKIEDKPRAKKLLLKGWQDVKQPEACLLKYFNLIADEDKEEVHSAIKTLYANKQAAKKEMAFLNVLDKVNRKYNTTELENVCQDIAYEIVSEQVSAGNPDSLFVLRNFVPDDRLLTPDFHRYIHAVKEAPIQKPVSDKWQLKADVYWKKVLTWNNQLLAWGLHPEGMEMVRMNWSGHKEYFTWNVLMKAGSSLLPIANPAYTDHILVYDYNPALNKQGLPKNSYFQEALTVFYPNFVDADTIGIGFYKDLVVALRQSNGEGSLIYYTVEGKVITYDPCIFNDPAYNFSLRPAAVKELMWCGDKFYLSTDHSLLTISEKGAIDVLFLADTPIRDLAINRLSDGLLNLVMALDDRVVIITYNDRNERCSEPFEIPELKVKSMALLPNDRIVLATKEELRIVNLKNYSLPELEWRLSLEKPAVAVFPGPTRDQLGVLESNGKITLHNYKELE</sequence>
<dbReference type="InterPro" id="IPR045551">
    <property type="entry name" value="bpX3"/>
</dbReference>
<accession>A0A1V9ELT1</accession>
<dbReference type="AlphaFoldDB" id="A0A1V9ELT1"/>
<dbReference type="STRING" id="354355.SAMN05660816_01048"/>
<reference evidence="5" key="1">
    <citation type="submission" date="2016-04" db="EMBL/GenBank/DDBJ databases">
        <authorList>
            <person name="Chen L."/>
            <person name="Zhuang W."/>
            <person name="Wang G."/>
        </authorList>
    </citation>
    <scope>NUCLEOTIDE SEQUENCE [LARGE SCALE GENOMIC DNA]</scope>
    <source>
        <strain evidence="5">17621</strain>
    </source>
</reference>
<dbReference type="EMBL" id="LVXG01000023">
    <property type="protein sequence ID" value="OQP46904.1"/>
    <property type="molecule type" value="Genomic_DNA"/>
</dbReference>
<gene>
    <name evidence="4" type="ORF">A4H97_05125</name>
</gene>
<dbReference type="OrthoDB" id="1235043at2"/>
<evidence type="ECO:0000259" key="3">
    <source>
        <dbReference type="PROSITE" id="PS50042"/>
    </source>
</evidence>
<feature type="coiled-coil region" evidence="1">
    <location>
        <begin position="254"/>
        <end position="281"/>
    </location>
</feature>
<organism evidence="4 5">
    <name type="scientific">Niastella yeongjuensis</name>
    <dbReference type="NCBI Taxonomy" id="354355"/>
    <lineage>
        <taxon>Bacteria</taxon>
        <taxon>Pseudomonadati</taxon>
        <taxon>Bacteroidota</taxon>
        <taxon>Chitinophagia</taxon>
        <taxon>Chitinophagales</taxon>
        <taxon>Chitinophagaceae</taxon>
        <taxon>Niastella</taxon>
    </lineage>
</organism>